<keyword evidence="4 15" id="KW-0436">Ligase</keyword>
<dbReference type="Pfam" id="PF07973">
    <property type="entry name" value="tRNA_SAD"/>
    <property type="match status" value="1"/>
</dbReference>
<evidence type="ECO:0000256" key="4">
    <source>
        <dbReference type="ARBA" id="ARBA00022598"/>
    </source>
</evidence>
<dbReference type="GO" id="GO:0000049">
    <property type="term" value="F:tRNA binding"/>
    <property type="evidence" value="ECO:0007669"/>
    <property type="project" value="UniProtKB-KW"/>
</dbReference>
<evidence type="ECO:0000256" key="8">
    <source>
        <dbReference type="ARBA" id="ARBA00022840"/>
    </source>
</evidence>
<dbReference type="PANTHER" id="PTHR11451:SF44">
    <property type="entry name" value="THREONINE--TRNA LIGASE, CHLOROPLASTIC_MITOCHONDRIAL 2"/>
    <property type="match status" value="1"/>
</dbReference>
<evidence type="ECO:0000256" key="10">
    <source>
        <dbReference type="ARBA" id="ARBA00022917"/>
    </source>
</evidence>
<dbReference type="CDD" id="cd00771">
    <property type="entry name" value="ThrRS_core"/>
    <property type="match status" value="1"/>
</dbReference>
<evidence type="ECO:0000256" key="1">
    <source>
        <dbReference type="ARBA" id="ARBA00008226"/>
    </source>
</evidence>
<dbReference type="InterPro" id="IPR012947">
    <property type="entry name" value="tRNA_SAD"/>
</dbReference>
<dbReference type="InterPro" id="IPR033728">
    <property type="entry name" value="ThrRS_core"/>
</dbReference>
<evidence type="ECO:0000256" key="5">
    <source>
        <dbReference type="ARBA" id="ARBA00022723"/>
    </source>
</evidence>
<keyword evidence="7" id="KW-0862">Zinc</keyword>
<evidence type="ECO:0000256" key="6">
    <source>
        <dbReference type="ARBA" id="ARBA00022741"/>
    </source>
</evidence>
<dbReference type="EC" id="6.1.1.3" evidence="2 13"/>
<dbReference type="EMBL" id="DRTV01000099">
    <property type="protein sequence ID" value="HHF58044.1"/>
    <property type="molecule type" value="Genomic_DNA"/>
</dbReference>
<keyword evidence="5" id="KW-0479">Metal-binding</keyword>
<dbReference type="GO" id="GO:0005524">
    <property type="term" value="F:ATP binding"/>
    <property type="evidence" value="ECO:0007669"/>
    <property type="project" value="UniProtKB-KW"/>
</dbReference>
<dbReference type="SMART" id="SM00863">
    <property type="entry name" value="tRNA_SAD"/>
    <property type="match status" value="1"/>
</dbReference>
<dbReference type="AlphaFoldDB" id="A0A7C5I4E1"/>
<dbReference type="SUPFAM" id="SSF55681">
    <property type="entry name" value="Class II aaRS and biotin synthetases"/>
    <property type="match status" value="1"/>
</dbReference>
<evidence type="ECO:0000256" key="2">
    <source>
        <dbReference type="ARBA" id="ARBA00013163"/>
    </source>
</evidence>
<dbReference type="GO" id="GO:0006435">
    <property type="term" value="P:threonyl-tRNA aminoacylation"/>
    <property type="evidence" value="ECO:0007669"/>
    <property type="project" value="UniProtKB-UniRule"/>
</dbReference>
<protein>
    <recommendedName>
        <fullName evidence="2 13">Threonine--tRNA ligase</fullName>
        <ecNumber evidence="2 13">6.1.1.3</ecNumber>
    </recommendedName>
</protein>
<comment type="similarity">
    <text evidence="1">Belongs to the class-II aminoacyl-tRNA synthetase family.</text>
</comment>
<keyword evidence="3" id="KW-0820">tRNA-binding</keyword>
<dbReference type="Gene3D" id="3.30.980.10">
    <property type="entry name" value="Threonyl-trna Synthetase, Chain A, domain 2"/>
    <property type="match status" value="1"/>
</dbReference>
<dbReference type="InterPro" id="IPR002320">
    <property type="entry name" value="Thr-tRNA-ligase_IIa"/>
</dbReference>
<feature type="non-terminal residue" evidence="15">
    <location>
        <position position="500"/>
    </location>
</feature>
<evidence type="ECO:0000313" key="15">
    <source>
        <dbReference type="EMBL" id="HHF58044.1"/>
    </source>
</evidence>
<evidence type="ECO:0000256" key="3">
    <source>
        <dbReference type="ARBA" id="ARBA00022555"/>
    </source>
</evidence>
<gene>
    <name evidence="15" type="primary">thrS</name>
    <name evidence="15" type="ORF">ENL41_01305</name>
</gene>
<keyword evidence="6" id="KW-0547">Nucleotide-binding</keyword>
<comment type="catalytic activity">
    <reaction evidence="12">
        <text>tRNA(Thr) + L-threonine + ATP = L-threonyl-tRNA(Thr) + AMP + diphosphate + H(+)</text>
        <dbReference type="Rhea" id="RHEA:24624"/>
        <dbReference type="Rhea" id="RHEA-COMP:9670"/>
        <dbReference type="Rhea" id="RHEA-COMP:9704"/>
        <dbReference type="ChEBI" id="CHEBI:15378"/>
        <dbReference type="ChEBI" id="CHEBI:30616"/>
        <dbReference type="ChEBI" id="CHEBI:33019"/>
        <dbReference type="ChEBI" id="CHEBI:57926"/>
        <dbReference type="ChEBI" id="CHEBI:78442"/>
        <dbReference type="ChEBI" id="CHEBI:78534"/>
        <dbReference type="ChEBI" id="CHEBI:456215"/>
        <dbReference type="EC" id="6.1.1.3"/>
    </reaction>
</comment>
<proteinExistence type="inferred from homology"/>
<dbReference type="Proteomes" id="UP000886014">
    <property type="component" value="Unassembled WGS sequence"/>
</dbReference>
<dbReference type="FunFam" id="3.30.930.10:FF:000002">
    <property type="entry name" value="Threonine--tRNA ligase"/>
    <property type="match status" value="1"/>
</dbReference>
<evidence type="ECO:0000256" key="11">
    <source>
        <dbReference type="ARBA" id="ARBA00023146"/>
    </source>
</evidence>
<keyword evidence="8" id="KW-0067">ATP-binding</keyword>
<comment type="caution">
    <text evidence="15">The sequence shown here is derived from an EMBL/GenBank/DDBJ whole genome shotgun (WGS) entry which is preliminary data.</text>
</comment>
<evidence type="ECO:0000259" key="14">
    <source>
        <dbReference type="PROSITE" id="PS50862"/>
    </source>
</evidence>
<evidence type="ECO:0000256" key="13">
    <source>
        <dbReference type="NCBIfam" id="TIGR00418"/>
    </source>
</evidence>
<keyword evidence="9" id="KW-0694">RNA-binding</keyword>
<evidence type="ECO:0000256" key="12">
    <source>
        <dbReference type="ARBA" id="ARBA00049515"/>
    </source>
</evidence>
<dbReference type="GO" id="GO:0004829">
    <property type="term" value="F:threonine-tRNA ligase activity"/>
    <property type="evidence" value="ECO:0007669"/>
    <property type="project" value="UniProtKB-UniRule"/>
</dbReference>
<dbReference type="PANTHER" id="PTHR11451">
    <property type="entry name" value="THREONINE-TRNA LIGASE"/>
    <property type="match status" value="1"/>
</dbReference>
<dbReference type="FunFam" id="3.30.980.10:FF:000005">
    <property type="entry name" value="Threonyl-tRNA synthetase, mitochondrial"/>
    <property type="match status" value="1"/>
</dbReference>
<dbReference type="FunFam" id="3.30.54.20:FF:000002">
    <property type="entry name" value="Threonine--tRNA ligase"/>
    <property type="match status" value="1"/>
</dbReference>
<dbReference type="Gene3D" id="3.30.930.10">
    <property type="entry name" value="Bira Bifunctional Protein, Domain 2"/>
    <property type="match status" value="1"/>
</dbReference>
<evidence type="ECO:0000256" key="9">
    <source>
        <dbReference type="ARBA" id="ARBA00022884"/>
    </source>
</evidence>
<keyword evidence="10" id="KW-0648">Protein biosynthesis</keyword>
<dbReference type="InterPro" id="IPR002314">
    <property type="entry name" value="aa-tRNA-synt_IIb"/>
</dbReference>
<dbReference type="InterPro" id="IPR045864">
    <property type="entry name" value="aa-tRNA-synth_II/BPL/LPL"/>
</dbReference>
<sequence length="500" mass="58477">MRIFLPDGKVLEVENIKGKRILDLLPQSREYLVAKVDGKPVDLTYILEGNEEKVEVFDFKSDLGRETYWHTSAHILAQAVKELFPDVKITIGPAIENGFYYDFDLGGKTFTPEDLKKIEERMREIIKRDLPLKREILKKDEAIKLFKNIGEDYKIEILEEIPDEYVSVYRQGDFVDLCRGPHLPSTGYVRAIKILSSSSSYWRGDETREVLQRVYGISFPDKSQLKEYMKKLEEAKARDHRKLGRELDLFSINEDVGPGLILWHPKGATIRMIIEDFWRKEHIKRGYQPVYTPHVGRTKLWEISGHLEYYKENMYPSMKLENVEYYIKPMNCPFHILIYKSRGRSYRDLPIRYAEMGTVYRYERSGVLHGLLRVRGFTQDDAHIFCTPEQVEDEIVKVLDFTLFILKSFGFKDFNIYVSTRPEDSVGSPEMWELATKSLIKAVEKLNLKYSIDEGGGAFYGPKIDVKIKDALGREWQCSTIQFDFNLPERFDITYRDKDG</sequence>
<reference evidence="15" key="1">
    <citation type="journal article" date="2020" name="mSystems">
        <title>Genome- and Community-Level Interaction Insights into Carbon Utilization and Element Cycling Functions of Hydrothermarchaeota in Hydrothermal Sediment.</title>
        <authorList>
            <person name="Zhou Z."/>
            <person name="Liu Y."/>
            <person name="Xu W."/>
            <person name="Pan J."/>
            <person name="Luo Z.H."/>
            <person name="Li M."/>
        </authorList>
    </citation>
    <scope>NUCLEOTIDE SEQUENCE [LARGE SCALE GENOMIC DNA]</scope>
    <source>
        <strain evidence="15">HyVt-94</strain>
    </source>
</reference>
<evidence type="ECO:0000256" key="7">
    <source>
        <dbReference type="ARBA" id="ARBA00022833"/>
    </source>
</evidence>
<organism evidence="15">
    <name type="scientific">candidate division WOR-3 bacterium</name>
    <dbReference type="NCBI Taxonomy" id="2052148"/>
    <lineage>
        <taxon>Bacteria</taxon>
        <taxon>Bacteria division WOR-3</taxon>
    </lineage>
</organism>
<dbReference type="PROSITE" id="PS50862">
    <property type="entry name" value="AA_TRNA_LIGASE_II"/>
    <property type="match status" value="1"/>
</dbReference>
<dbReference type="SUPFAM" id="SSF55186">
    <property type="entry name" value="ThrRS/AlaRS common domain"/>
    <property type="match status" value="1"/>
</dbReference>
<dbReference type="GO" id="GO:0005737">
    <property type="term" value="C:cytoplasm"/>
    <property type="evidence" value="ECO:0007669"/>
    <property type="project" value="UniProtKB-UniRule"/>
</dbReference>
<keyword evidence="11" id="KW-0030">Aminoacyl-tRNA synthetase</keyword>
<accession>A0A7C5I4E1</accession>
<dbReference type="Pfam" id="PF00587">
    <property type="entry name" value="tRNA-synt_2b"/>
    <property type="match status" value="1"/>
</dbReference>
<dbReference type="InterPro" id="IPR018163">
    <property type="entry name" value="Thr/Ala-tRNA-synth_IIc_edit"/>
</dbReference>
<name>A0A7C5I4E1_UNCW3</name>
<dbReference type="GO" id="GO:0046872">
    <property type="term" value="F:metal ion binding"/>
    <property type="evidence" value="ECO:0007669"/>
    <property type="project" value="UniProtKB-KW"/>
</dbReference>
<feature type="domain" description="Aminoacyl-transfer RNA synthetases class-II family profile" evidence="14">
    <location>
        <begin position="239"/>
        <end position="500"/>
    </location>
</feature>
<dbReference type="PRINTS" id="PR01047">
    <property type="entry name" value="TRNASYNTHTHR"/>
</dbReference>
<dbReference type="InterPro" id="IPR006195">
    <property type="entry name" value="aa-tRNA-synth_II"/>
</dbReference>
<dbReference type="NCBIfam" id="TIGR00418">
    <property type="entry name" value="thrS"/>
    <property type="match status" value="1"/>
</dbReference>